<dbReference type="SUPFAM" id="SSF54849">
    <property type="entry name" value="GroEL-intermediate domain like"/>
    <property type="match status" value="1"/>
</dbReference>
<dbReference type="NCBIfam" id="TIGR02346">
    <property type="entry name" value="chap_CCT_theta"/>
    <property type="match status" value="1"/>
</dbReference>
<dbReference type="InterPro" id="IPR017998">
    <property type="entry name" value="Chaperone_TCP-1"/>
</dbReference>
<dbReference type="InterPro" id="IPR002194">
    <property type="entry name" value="Chaperonin_TCP-1_CS"/>
</dbReference>
<dbReference type="InterPro" id="IPR002423">
    <property type="entry name" value="Cpn60/GroEL/TCP-1"/>
</dbReference>
<dbReference type="SUPFAM" id="SSF48592">
    <property type="entry name" value="GroEL equatorial domain-like"/>
    <property type="match status" value="1"/>
</dbReference>
<dbReference type="GO" id="GO:0005737">
    <property type="term" value="C:cytoplasm"/>
    <property type="evidence" value="ECO:0007669"/>
    <property type="project" value="UniProtKB-SubCell"/>
</dbReference>
<dbReference type="Gene3D" id="1.10.560.10">
    <property type="entry name" value="GroEL-like equatorial domain"/>
    <property type="match status" value="1"/>
</dbReference>
<dbReference type="PRINTS" id="PR00304">
    <property type="entry name" value="TCOMPLEXTCP1"/>
</dbReference>
<reference evidence="10 11" key="2">
    <citation type="submission" date="2024-10" db="EMBL/GenBank/DDBJ databases">
        <authorList>
            <person name="Ryan C."/>
        </authorList>
    </citation>
    <scope>NUCLEOTIDE SEQUENCE [LARGE SCALE GENOMIC DNA]</scope>
</reference>
<dbReference type="SUPFAM" id="SSF52029">
    <property type="entry name" value="GroEL apical domain-like"/>
    <property type="match status" value="1"/>
</dbReference>
<dbReference type="InterPro" id="IPR027410">
    <property type="entry name" value="TCP-1-like_intermed_sf"/>
</dbReference>
<gene>
    <name evidence="9" type="ORF">URODEC1_LOCUS50787</name>
    <name evidence="10" type="ORF">URODEC1_LOCUS77408</name>
</gene>
<organism evidence="10 11">
    <name type="scientific">Urochloa decumbens</name>
    <dbReference type="NCBI Taxonomy" id="240449"/>
    <lineage>
        <taxon>Eukaryota</taxon>
        <taxon>Viridiplantae</taxon>
        <taxon>Streptophyta</taxon>
        <taxon>Embryophyta</taxon>
        <taxon>Tracheophyta</taxon>
        <taxon>Spermatophyta</taxon>
        <taxon>Magnoliopsida</taxon>
        <taxon>Liliopsida</taxon>
        <taxon>Poales</taxon>
        <taxon>Poaceae</taxon>
        <taxon>PACMAD clade</taxon>
        <taxon>Panicoideae</taxon>
        <taxon>Panicodae</taxon>
        <taxon>Paniceae</taxon>
        <taxon>Melinidinae</taxon>
        <taxon>Urochloa</taxon>
    </lineage>
</organism>
<keyword evidence="6 8" id="KW-0143">Chaperone</keyword>
<keyword evidence="3" id="KW-0963">Cytoplasm</keyword>
<dbReference type="Gene3D" id="3.50.7.10">
    <property type="entry name" value="GroEL"/>
    <property type="match status" value="1"/>
</dbReference>
<protein>
    <recommendedName>
        <fullName evidence="7">CCT-theta</fullName>
    </recommendedName>
</protein>
<dbReference type="InterPro" id="IPR027413">
    <property type="entry name" value="GROEL-like_equatorial_sf"/>
</dbReference>
<evidence type="ECO:0000256" key="1">
    <source>
        <dbReference type="ARBA" id="ARBA00004496"/>
    </source>
</evidence>
<dbReference type="PANTHER" id="PTHR11353">
    <property type="entry name" value="CHAPERONIN"/>
    <property type="match status" value="1"/>
</dbReference>
<dbReference type="PROSITE" id="PS00751">
    <property type="entry name" value="TCP1_2"/>
    <property type="match status" value="1"/>
</dbReference>
<evidence type="ECO:0000313" key="11">
    <source>
        <dbReference type="Proteomes" id="UP001497457"/>
    </source>
</evidence>
<name>A0ABC9CQ72_9POAL</name>
<dbReference type="EMBL" id="OZ075113">
    <property type="protein sequence ID" value="CAL5024229.1"/>
    <property type="molecule type" value="Genomic_DNA"/>
</dbReference>
<keyword evidence="4 8" id="KW-0547">Nucleotide-binding</keyword>
<dbReference type="Proteomes" id="UP001497457">
    <property type="component" value="Chromosome 2b"/>
</dbReference>
<dbReference type="FunFam" id="3.50.7.10:FF:000008">
    <property type="entry name" value="T-complex protein 1 subunit theta"/>
    <property type="match status" value="1"/>
</dbReference>
<dbReference type="InterPro" id="IPR012721">
    <property type="entry name" value="Chap_CCT_theta"/>
</dbReference>
<evidence type="ECO:0000256" key="5">
    <source>
        <dbReference type="ARBA" id="ARBA00022840"/>
    </source>
</evidence>
<comment type="similarity">
    <text evidence="2 8">Belongs to the TCP-1 chaperonin family.</text>
</comment>
<keyword evidence="11" id="KW-1185">Reference proteome</keyword>
<evidence type="ECO:0000256" key="6">
    <source>
        <dbReference type="ARBA" id="ARBA00023186"/>
    </source>
</evidence>
<evidence type="ECO:0000256" key="4">
    <source>
        <dbReference type="ARBA" id="ARBA00022741"/>
    </source>
</evidence>
<dbReference type="Gene3D" id="3.30.260.10">
    <property type="entry name" value="TCP-1-like chaperonin intermediate domain"/>
    <property type="match status" value="1"/>
</dbReference>
<dbReference type="PROSITE" id="PS00750">
    <property type="entry name" value="TCP1_1"/>
    <property type="match status" value="1"/>
</dbReference>
<dbReference type="InterPro" id="IPR027409">
    <property type="entry name" value="GroEL-like_apical_dom_sf"/>
</dbReference>
<comment type="subcellular location">
    <subcellularLocation>
        <location evidence="1">Cytoplasm</location>
    </subcellularLocation>
</comment>
<evidence type="ECO:0000256" key="8">
    <source>
        <dbReference type="RuleBase" id="RU004187"/>
    </source>
</evidence>
<dbReference type="Pfam" id="PF00118">
    <property type="entry name" value="Cpn60_TCP1"/>
    <property type="match status" value="1"/>
</dbReference>
<dbReference type="AlphaFoldDB" id="A0ABC9CQ72"/>
<evidence type="ECO:0000256" key="7">
    <source>
        <dbReference type="ARBA" id="ARBA00029602"/>
    </source>
</evidence>
<evidence type="ECO:0000313" key="9">
    <source>
        <dbReference type="EMBL" id="CAL4971648.1"/>
    </source>
</evidence>
<proteinExistence type="inferred from homology"/>
<dbReference type="CDD" id="cd03341">
    <property type="entry name" value="TCP1_theta"/>
    <property type="match status" value="1"/>
</dbReference>
<dbReference type="EMBL" id="OZ075112">
    <property type="protein sequence ID" value="CAL4971648.1"/>
    <property type="molecule type" value="Genomic_DNA"/>
</dbReference>
<evidence type="ECO:0000256" key="2">
    <source>
        <dbReference type="ARBA" id="ARBA00008020"/>
    </source>
</evidence>
<keyword evidence="5 8" id="KW-0067">ATP-binding</keyword>
<evidence type="ECO:0000313" key="10">
    <source>
        <dbReference type="EMBL" id="CAL5024229.1"/>
    </source>
</evidence>
<sequence length="548" mass="58844">MVGLGAMPGYGIQSMLKEGHRHLSGLEEAVLKNIDACRELSAITRTSLGPNGMNKMVINHLDKLFVTNDAATIVNELEVQHPAAKILVLAGRAQQEEIGDGANLTISFAGELLEKAEELIRMGLHPSEIIIGYTKAISKTIEVLEDLVEKGSENMDVRNKEEVVLRMRSAVASKQFGQEDILCPLVADACMQVCPKNPANFNVDNVRVAKLVGGGLHNSTVVRGMVLKNDAVGSIKRAEKAKIAVFAGGVDTSATETKGTVLIHSAEQLENYAKTEEAKVEELIKAVADAGAKVIVSGAAVGDMALHFCERYKLMVLKISSKFELRRFCRTTGAVAILKLSQPNADELGYADSVSVEEIGGTRVTVVKNGEGGNSVATVVLRGSTDSILDDLERAVDDGVNTYKSMCRDSRIIPGAAATEIELAKRLKEFSLKETGLDQYAIAKFAESFEMVPRTLSENAGLSAMEIISSLYAEHAAGNTKVGIDLEEGLCKDVSALKIWDLYVTKFFALKYSADAVCTVLRVDQIIMAKPAGGPRRDAQPGGGMDED</sequence>
<accession>A0ABC9CQ72</accession>
<reference evidence="11" key="1">
    <citation type="submission" date="2024-06" db="EMBL/GenBank/DDBJ databases">
        <authorList>
            <person name="Ryan C."/>
        </authorList>
    </citation>
    <scope>NUCLEOTIDE SEQUENCE [LARGE SCALE GENOMIC DNA]</scope>
</reference>
<dbReference type="Proteomes" id="UP001497457">
    <property type="component" value="Chromosome 3rd"/>
</dbReference>
<evidence type="ECO:0000256" key="3">
    <source>
        <dbReference type="ARBA" id="ARBA00022490"/>
    </source>
</evidence>
<dbReference type="GO" id="GO:0005524">
    <property type="term" value="F:ATP binding"/>
    <property type="evidence" value="ECO:0007669"/>
    <property type="project" value="UniProtKB-KW"/>
</dbReference>